<dbReference type="InterPro" id="IPR010281">
    <property type="entry name" value="DUF885"/>
</dbReference>
<protein>
    <submittedName>
        <fullName evidence="2">DUF885 domain-containing protein</fullName>
    </submittedName>
</protein>
<dbReference type="RefSeq" id="WP_254006738.1">
    <property type="nucleotide sequence ID" value="NZ_OW659477.1"/>
</dbReference>
<evidence type="ECO:0000313" key="3">
    <source>
        <dbReference type="Proteomes" id="UP001154095"/>
    </source>
</evidence>
<gene>
    <name evidence="2" type="ORF">ERYAMS2_01632</name>
    <name evidence="1" type="ORF">ERYAMS_01337</name>
</gene>
<evidence type="ECO:0000313" key="1">
    <source>
        <dbReference type="EMBL" id="CAH2763213.1"/>
    </source>
</evidence>
<reference evidence="2" key="1">
    <citation type="submission" date="2022-04" db="EMBL/GenBank/DDBJ databases">
        <authorList>
            <person name="Forde T."/>
        </authorList>
    </citation>
    <scope>NUCLEOTIDE SEQUENCE</scope>
    <source>
        <strain evidence="2">A18Y016a</strain>
        <strain evidence="1">A18Y020d</strain>
    </source>
</reference>
<sequence length="572" mass="66844">MKKTLTILVILINLFGCQFVSSPSNDGTNKDFESALDTALVSMIGSTDPSSNYLLEHPEEYDVDVEHYAFRLGSEEDFEMSKDLIKDIQKNIRKFKDRTLSDQQIIDKRVLLYELERMASGYQPFQFQVDPELDAIPQYLEGFTFRTESDIRGYFSLIDSIPTYFDESIAFYNKTEMMTQFEHEKLTDFVAVMKEQSLSDDFFLIKGFDSKISSLEFLKESEKTATIQENREAIRDVFYNAFVKLENDLKTVKTRPNRGLAHLENGKTYYETLIPSLSGRNLTIPEFQMWISNRRIEVYQRLKAVETSNKLQEYQDFESKQTAPDYKDAYALIDDLYKKSLRDFPEIPEIPYKVYNIDASLAAISNPAFYYVPPIDSNPDHTQRIYINSTFDPANFTTFAHEAIPGHMYQTQYMRGIKGMHPIRLYIRNNAMTEGWAQYVELLSVRYLGGPKGYEDYIRDLYESMYLILLEVDIGIHYNDWSREEMGSFFDSVYVNNTEDERDEIYRQIILEPGNIWSYYYGAMSIQSMKERAQKELGDAFDEKTFHQMILDLGSASFDTMDILFDEYLQAQ</sequence>
<organism evidence="2 4">
    <name type="scientific">Erysipelothrix amsterdamensis</name>
    <dbReference type="NCBI Taxonomy" id="2929157"/>
    <lineage>
        <taxon>Bacteria</taxon>
        <taxon>Bacillati</taxon>
        <taxon>Bacillota</taxon>
        <taxon>Erysipelotrichia</taxon>
        <taxon>Erysipelotrichales</taxon>
        <taxon>Erysipelotrichaceae</taxon>
        <taxon>Erysipelothrix</taxon>
    </lineage>
</organism>
<name>A0AAU9VKW0_9FIRM</name>
<dbReference type="Pfam" id="PF05960">
    <property type="entry name" value="DUF885"/>
    <property type="match status" value="1"/>
</dbReference>
<keyword evidence="3" id="KW-1185">Reference proteome</keyword>
<evidence type="ECO:0000313" key="2">
    <source>
        <dbReference type="EMBL" id="CAH2763247.1"/>
    </source>
</evidence>
<dbReference type="EMBL" id="OW659496">
    <property type="protein sequence ID" value="CAH2763213.1"/>
    <property type="molecule type" value="Genomic_DNA"/>
</dbReference>
<dbReference type="PANTHER" id="PTHR33361:SF2">
    <property type="entry name" value="DUF885 DOMAIN-CONTAINING PROTEIN"/>
    <property type="match status" value="1"/>
</dbReference>
<dbReference type="EMBL" id="OW659477">
    <property type="protein sequence ID" value="CAH2763247.1"/>
    <property type="molecule type" value="Genomic_DNA"/>
</dbReference>
<dbReference type="AlphaFoldDB" id="A0AAU9VKW0"/>
<proteinExistence type="predicted"/>
<dbReference type="PANTHER" id="PTHR33361">
    <property type="entry name" value="GLR0591 PROTEIN"/>
    <property type="match status" value="1"/>
</dbReference>
<accession>A0AAU9VKW0</accession>
<dbReference type="Proteomes" id="UP001154095">
    <property type="component" value="Chromosome"/>
</dbReference>
<dbReference type="Proteomes" id="UP001154111">
    <property type="component" value="Chromosome"/>
</dbReference>
<evidence type="ECO:0000313" key="4">
    <source>
        <dbReference type="Proteomes" id="UP001154111"/>
    </source>
</evidence>